<dbReference type="GO" id="GO:0008408">
    <property type="term" value="F:3'-5' exonuclease activity"/>
    <property type="evidence" value="ECO:0007669"/>
    <property type="project" value="InterPro"/>
</dbReference>
<proteinExistence type="predicted"/>
<dbReference type="InterPro" id="IPR012337">
    <property type="entry name" value="RNaseH-like_sf"/>
</dbReference>
<dbReference type="Gene3D" id="3.30.420.10">
    <property type="entry name" value="Ribonuclease H-like superfamily/Ribonuclease H"/>
    <property type="match status" value="1"/>
</dbReference>
<evidence type="ECO:0000313" key="2">
    <source>
        <dbReference type="EMBL" id="KAL0483284.1"/>
    </source>
</evidence>
<evidence type="ECO:0000259" key="1">
    <source>
        <dbReference type="Pfam" id="PF01612"/>
    </source>
</evidence>
<comment type="caution">
    <text evidence="2">The sequence shown here is derived from an EMBL/GenBank/DDBJ whole genome shotgun (WGS) entry which is preliminary data.</text>
</comment>
<dbReference type="Proteomes" id="UP001431209">
    <property type="component" value="Unassembled WGS sequence"/>
</dbReference>
<dbReference type="SUPFAM" id="SSF53098">
    <property type="entry name" value="Ribonuclease H-like"/>
    <property type="match status" value="1"/>
</dbReference>
<sequence>MNECLLIQSNHYSYSEEKEVGDNIVKLFLDKDIQKIVLSGEEDVRRIGCWLKKKLHNVEDTLLSTRSIQTEHNYIDLQLILPGDLSRSGLKKLCSRVLGFYAEKSVYATFSRWSRRTLDQEQKIYAAQDALMTLQIFNTFIEKFPDASLVPLLHPEESKPKQAPIEHEKKEQIDIGYYHAWDEKYHYYLHTCYYKIRYYTFINENTVLKIRFVAADPPTAQMVKSQGSSFGVEFVGNPVTRRNTTIRIPLPKDVNLNTFCLMKPEACGLLYAGFRFEKIPSTENQDVVPEQDVTASDG</sequence>
<feature type="domain" description="3'-5' exonuclease" evidence="1">
    <location>
        <begin position="20"/>
        <end position="140"/>
    </location>
</feature>
<name>A0AAW2Z303_9EUKA</name>
<keyword evidence="3" id="KW-1185">Reference proteome</keyword>
<evidence type="ECO:0000313" key="3">
    <source>
        <dbReference type="Proteomes" id="UP001431209"/>
    </source>
</evidence>
<dbReference type="EMBL" id="JAOPGA020000947">
    <property type="protein sequence ID" value="KAL0483284.1"/>
    <property type="molecule type" value="Genomic_DNA"/>
</dbReference>
<gene>
    <name evidence="2" type="ORF">AKO1_014631</name>
</gene>
<protein>
    <recommendedName>
        <fullName evidence="1">3'-5' exonuclease domain-containing protein</fullName>
    </recommendedName>
</protein>
<organism evidence="2 3">
    <name type="scientific">Acrasis kona</name>
    <dbReference type="NCBI Taxonomy" id="1008807"/>
    <lineage>
        <taxon>Eukaryota</taxon>
        <taxon>Discoba</taxon>
        <taxon>Heterolobosea</taxon>
        <taxon>Tetramitia</taxon>
        <taxon>Eutetramitia</taxon>
        <taxon>Acrasidae</taxon>
        <taxon>Acrasis</taxon>
    </lineage>
</organism>
<reference evidence="2 3" key="1">
    <citation type="submission" date="2024-03" db="EMBL/GenBank/DDBJ databases">
        <title>The Acrasis kona genome and developmental transcriptomes reveal deep origins of eukaryotic multicellular pathways.</title>
        <authorList>
            <person name="Sheikh S."/>
            <person name="Fu C.-J."/>
            <person name="Brown M.W."/>
            <person name="Baldauf S.L."/>
        </authorList>
    </citation>
    <scope>NUCLEOTIDE SEQUENCE [LARGE SCALE GENOMIC DNA]</scope>
    <source>
        <strain evidence="2 3">ATCC MYA-3509</strain>
    </source>
</reference>
<dbReference type="InterPro" id="IPR036397">
    <property type="entry name" value="RNaseH_sf"/>
</dbReference>
<dbReference type="InterPro" id="IPR002562">
    <property type="entry name" value="3'-5'_exonuclease_dom"/>
</dbReference>
<dbReference type="AlphaFoldDB" id="A0AAW2Z303"/>
<dbReference type="GO" id="GO:0006139">
    <property type="term" value="P:nucleobase-containing compound metabolic process"/>
    <property type="evidence" value="ECO:0007669"/>
    <property type="project" value="InterPro"/>
</dbReference>
<dbReference type="Pfam" id="PF01612">
    <property type="entry name" value="DNA_pol_A_exo1"/>
    <property type="match status" value="1"/>
</dbReference>
<dbReference type="GO" id="GO:0003676">
    <property type="term" value="F:nucleic acid binding"/>
    <property type="evidence" value="ECO:0007669"/>
    <property type="project" value="InterPro"/>
</dbReference>
<accession>A0AAW2Z303</accession>